<dbReference type="GO" id="GO:0016616">
    <property type="term" value="F:oxidoreductase activity, acting on the CH-OH group of donors, NAD or NADP as acceptor"/>
    <property type="evidence" value="ECO:0007669"/>
    <property type="project" value="UniProtKB-ARBA"/>
</dbReference>
<dbReference type="InterPro" id="IPR002347">
    <property type="entry name" value="SDR_fam"/>
</dbReference>
<keyword evidence="2" id="KW-0521">NADP</keyword>
<dbReference type="PANTHER" id="PTHR43008">
    <property type="entry name" value="BENZIL REDUCTASE"/>
    <property type="match status" value="1"/>
</dbReference>
<gene>
    <name evidence="5" type="ORF">H2204_013983</name>
</gene>
<dbReference type="InterPro" id="IPR020904">
    <property type="entry name" value="Sc_DH/Rdtase_CS"/>
</dbReference>
<evidence type="ECO:0000256" key="1">
    <source>
        <dbReference type="ARBA" id="ARBA00006484"/>
    </source>
</evidence>
<keyword evidence="3" id="KW-0560">Oxidoreductase</keyword>
<name>A0AA38XME8_9EURO</name>
<dbReference type="InterPro" id="IPR036291">
    <property type="entry name" value="NAD(P)-bd_dom_sf"/>
</dbReference>
<comment type="similarity">
    <text evidence="1 4">Belongs to the short-chain dehydrogenases/reductases (SDR) family.</text>
</comment>
<dbReference type="CDD" id="cd05233">
    <property type="entry name" value="SDR_c"/>
    <property type="match status" value="1"/>
</dbReference>
<dbReference type="PANTHER" id="PTHR43008:SF4">
    <property type="entry name" value="CHAIN DEHYDROGENASE, PUTATIVE (AFU_ORTHOLOGUE AFUA_4G08710)-RELATED"/>
    <property type="match status" value="1"/>
</dbReference>
<dbReference type="Gene3D" id="3.40.50.720">
    <property type="entry name" value="NAD(P)-binding Rossmann-like Domain"/>
    <property type="match status" value="1"/>
</dbReference>
<dbReference type="PRINTS" id="PR00081">
    <property type="entry name" value="GDHRDH"/>
</dbReference>
<dbReference type="Proteomes" id="UP001172681">
    <property type="component" value="Unassembled WGS sequence"/>
</dbReference>
<organism evidence="5 6">
    <name type="scientific">Knufia peltigerae</name>
    <dbReference type="NCBI Taxonomy" id="1002370"/>
    <lineage>
        <taxon>Eukaryota</taxon>
        <taxon>Fungi</taxon>
        <taxon>Dikarya</taxon>
        <taxon>Ascomycota</taxon>
        <taxon>Pezizomycotina</taxon>
        <taxon>Eurotiomycetes</taxon>
        <taxon>Chaetothyriomycetidae</taxon>
        <taxon>Chaetothyriales</taxon>
        <taxon>Trichomeriaceae</taxon>
        <taxon>Knufia</taxon>
    </lineage>
</organism>
<dbReference type="GO" id="GO:0050664">
    <property type="term" value="F:oxidoreductase activity, acting on NAD(P)H, oxygen as acceptor"/>
    <property type="evidence" value="ECO:0007669"/>
    <property type="project" value="TreeGrafter"/>
</dbReference>
<dbReference type="PRINTS" id="PR00080">
    <property type="entry name" value="SDRFAMILY"/>
</dbReference>
<evidence type="ECO:0000256" key="4">
    <source>
        <dbReference type="RuleBase" id="RU000363"/>
    </source>
</evidence>
<evidence type="ECO:0000313" key="6">
    <source>
        <dbReference type="Proteomes" id="UP001172681"/>
    </source>
</evidence>
<dbReference type="PROSITE" id="PS00061">
    <property type="entry name" value="ADH_SHORT"/>
    <property type="match status" value="1"/>
</dbReference>
<dbReference type="SUPFAM" id="SSF51735">
    <property type="entry name" value="NAD(P)-binding Rossmann-fold domains"/>
    <property type="match status" value="1"/>
</dbReference>
<evidence type="ECO:0000256" key="3">
    <source>
        <dbReference type="ARBA" id="ARBA00023002"/>
    </source>
</evidence>
<evidence type="ECO:0000256" key="2">
    <source>
        <dbReference type="ARBA" id="ARBA00022857"/>
    </source>
</evidence>
<comment type="caution">
    <text evidence="5">The sequence shown here is derived from an EMBL/GenBank/DDBJ whole genome shotgun (WGS) entry which is preliminary data.</text>
</comment>
<dbReference type="EMBL" id="JAPDRN010000168">
    <property type="protein sequence ID" value="KAJ9616188.1"/>
    <property type="molecule type" value="Genomic_DNA"/>
</dbReference>
<accession>A0AA38XME8</accession>
<protein>
    <submittedName>
        <fullName evidence="5">Uncharacterized protein</fullName>
    </submittedName>
</protein>
<keyword evidence="6" id="KW-1185">Reference proteome</keyword>
<reference evidence="5" key="1">
    <citation type="submission" date="2022-10" db="EMBL/GenBank/DDBJ databases">
        <title>Culturing micro-colonial fungi from biological soil crusts in the Mojave desert and describing Neophaeococcomyces mojavensis, and introducing the new genera and species Taxawa tesnikishii.</title>
        <authorList>
            <person name="Kurbessoian T."/>
            <person name="Stajich J.E."/>
        </authorList>
    </citation>
    <scope>NUCLEOTIDE SEQUENCE</scope>
    <source>
        <strain evidence="5">TK_35</strain>
    </source>
</reference>
<dbReference type="Pfam" id="PF00106">
    <property type="entry name" value="adh_short"/>
    <property type="match status" value="1"/>
</dbReference>
<sequence length="197" mass="20966">MTFNSLRDQVIAVTGGSSGIGLSIVKKLLIIGAKVAIADLNAPAAGAIDGVGKLDADFTYTKVDVSQRNEVHKWIESTVQTFGRLDGMVPNAGVCPDEENYYDDDRIQLQLKVNVMGVWICATEAFKQFKKQNTPGSIVITASSQGLRGGPSNPGYAASKHAVVGMMKSLAVDWTPQGVRINAVAPGEKPPMFTDRG</sequence>
<evidence type="ECO:0000313" key="5">
    <source>
        <dbReference type="EMBL" id="KAJ9616188.1"/>
    </source>
</evidence>
<proteinExistence type="inferred from homology"/>
<dbReference type="AlphaFoldDB" id="A0AA38XME8"/>